<evidence type="ECO:0000313" key="3">
    <source>
        <dbReference type="Proteomes" id="UP000556436"/>
    </source>
</evidence>
<dbReference type="EMBL" id="JACHJG010000012">
    <property type="protein sequence ID" value="MBB4889201.1"/>
    <property type="molecule type" value="Genomic_DNA"/>
</dbReference>
<dbReference type="AlphaFoldDB" id="A0A7W7LGM0"/>
<feature type="transmembrane region" description="Helical" evidence="1">
    <location>
        <begin position="9"/>
        <end position="30"/>
    </location>
</feature>
<keyword evidence="1" id="KW-0812">Transmembrane</keyword>
<organism evidence="2 3">
    <name type="scientific">Streptomyces netropsis</name>
    <name type="common">Streptoverticillium netropsis</name>
    <dbReference type="NCBI Taxonomy" id="55404"/>
    <lineage>
        <taxon>Bacteria</taxon>
        <taxon>Bacillati</taxon>
        <taxon>Actinomycetota</taxon>
        <taxon>Actinomycetes</taxon>
        <taxon>Kitasatosporales</taxon>
        <taxon>Streptomycetaceae</taxon>
        <taxon>Streptomyces</taxon>
    </lineage>
</organism>
<dbReference type="RefSeq" id="WP_184737435.1">
    <property type="nucleotide sequence ID" value="NZ_BMRW01000018.1"/>
</dbReference>
<dbReference type="Proteomes" id="UP000556436">
    <property type="component" value="Unassembled WGS sequence"/>
</dbReference>
<reference evidence="2 3" key="1">
    <citation type="submission" date="2020-08" db="EMBL/GenBank/DDBJ databases">
        <title>Genomic Encyclopedia of Type Strains, Phase III (KMG-III): the genomes of soil and plant-associated and newly described type strains.</title>
        <authorList>
            <person name="Whitman W."/>
        </authorList>
    </citation>
    <scope>NUCLEOTIDE SEQUENCE [LARGE SCALE GENOMIC DNA]</scope>
    <source>
        <strain evidence="2 3">CECT 3265</strain>
    </source>
</reference>
<accession>A0A7W7LGM0</accession>
<comment type="caution">
    <text evidence="2">The sequence shown here is derived from an EMBL/GenBank/DDBJ whole genome shotgun (WGS) entry which is preliminary data.</text>
</comment>
<feature type="transmembrane region" description="Helical" evidence="1">
    <location>
        <begin position="36"/>
        <end position="54"/>
    </location>
</feature>
<name>A0A7W7LGM0_STRNE</name>
<sequence length="60" mass="6434">MKDTQGNGIAIAPHVLLIALLLALVMFAPGVFPGELIGDVIGLEIVVISMYAMFRRHGRS</sequence>
<keyword evidence="3" id="KW-1185">Reference proteome</keyword>
<proteinExistence type="predicted"/>
<protein>
    <submittedName>
        <fullName evidence="2">Uncharacterized protein</fullName>
    </submittedName>
</protein>
<evidence type="ECO:0000313" key="2">
    <source>
        <dbReference type="EMBL" id="MBB4889201.1"/>
    </source>
</evidence>
<keyword evidence="1" id="KW-0472">Membrane</keyword>
<evidence type="ECO:0000256" key="1">
    <source>
        <dbReference type="SAM" id="Phobius"/>
    </source>
</evidence>
<keyword evidence="1" id="KW-1133">Transmembrane helix</keyword>
<gene>
    <name evidence="2" type="ORF">FHS38_005276</name>
</gene>